<proteinExistence type="predicted"/>
<dbReference type="Gramene" id="Pp3c17_2220V3.2">
    <property type="protein sequence ID" value="PAC:32907072.CDS.1"/>
    <property type="gene ID" value="Pp3c17_2220"/>
</dbReference>
<sequence>MMRHDSITTIFISPLLFMLFLSVVIVVVVVVVIVFSYRLRKNIVGRHLITMALTKSSNALISKHQAFMNPCLFERSMPVCLA</sequence>
<accession>A0A2K1J2H9</accession>
<reference evidence="3" key="3">
    <citation type="submission" date="2020-12" db="UniProtKB">
        <authorList>
            <consortium name="EnsemblPlants"/>
        </authorList>
    </citation>
    <scope>IDENTIFICATION</scope>
</reference>
<evidence type="ECO:0000313" key="4">
    <source>
        <dbReference type="Proteomes" id="UP000006727"/>
    </source>
</evidence>
<evidence type="ECO:0000313" key="2">
    <source>
        <dbReference type="EMBL" id="PNR35726.1"/>
    </source>
</evidence>
<evidence type="ECO:0000256" key="1">
    <source>
        <dbReference type="SAM" id="Phobius"/>
    </source>
</evidence>
<keyword evidence="1" id="KW-0812">Transmembrane</keyword>
<feature type="transmembrane region" description="Helical" evidence="1">
    <location>
        <begin position="12"/>
        <end position="37"/>
    </location>
</feature>
<reference evidence="2 4" key="2">
    <citation type="journal article" date="2018" name="Plant J.">
        <title>The Physcomitrella patens chromosome-scale assembly reveals moss genome structure and evolution.</title>
        <authorList>
            <person name="Lang D."/>
            <person name="Ullrich K.K."/>
            <person name="Murat F."/>
            <person name="Fuchs J."/>
            <person name="Jenkins J."/>
            <person name="Haas F.B."/>
            <person name="Piednoel M."/>
            <person name="Gundlach H."/>
            <person name="Van Bel M."/>
            <person name="Meyberg R."/>
            <person name="Vives C."/>
            <person name="Morata J."/>
            <person name="Symeonidi A."/>
            <person name="Hiss M."/>
            <person name="Muchero W."/>
            <person name="Kamisugi Y."/>
            <person name="Saleh O."/>
            <person name="Blanc G."/>
            <person name="Decker E.L."/>
            <person name="van Gessel N."/>
            <person name="Grimwood J."/>
            <person name="Hayes R.D."/>
            <person name="Graham S.W."/>
            <person name="Gunter L.E."/>
            <person name="McDaniel S.F."/>
            <person name="Hoernstein S.N.W."/>
            <person name="Larsson A."/>
            <person name="Li F.W."/>
            <person name="Perroud P.F."/>
            <person name="Phillips J."/>
            <person name="Ranjan P."/>
            <person name="Rokshar D.S."/>
            <person name="Rothfels C.J."/>
            <person name="Schneider L."/>
            <person name="Shu S."/>
            <person name="Stevenson D.W."/>
            <person name="Thummler F."/>
            <person name="Tillich M."/>
            <person name="Villarreal Aguilar J.C."/>
            <person name="Widiez T."/>
            <person name="Wong G.K."/>
            <person name="Wymore A."/>
            <person name="Zhang Y."/>
            <person name="Zimmer A.D."/>
            <person name="Quatrano R.S."/>
            <person name="Mayer K.F.X."/>
            <person name="Goodstein D."/>
            <person name="Casacuberta J.M."/>
            <person name="Vandepoele K."/>
            <person name="Reski R."/>
            <person name="Cuming A.C."/>
            <person name="Tuskan G.A."/>
            <person name="Maumus F."/>
            <person name="Salse J."/>
            <person name="Schmutz J."/>
            <person name="Rensing S.A."/>
        </authorList>
    </citation>
    <scope>NUCLEOTIDE SEQUENCE [LARGE SCALE GENOMIC DNA]</scope>
    <source>
        <strain evidence="3 4">cv. Gransden 2004</strain>
    </source>
</reference>
<keyword evidence="1" id="KW-0472">Membrane</keyword>
<dbReference type="EnsemblPlants" id="Pp3c17_2220V3.1">
    <property type="protein sequence ID" value="PAC:32907071.CDS.1"/>
    <property type="gene ID" value="Pp3c17_2220"/>
</dbReference>
<reference evidence="2 4" key="1">
    <citation type="journal article" date="2008" name="Science">
        <title>The Physcomitrella genome reveals evolutionary insights into the conquest of land by plants.</title>
        <authorList>
            <person name="Rensing S."/>
            <person name="Lang D."/>
            <person name="Zimmer A."/>
            <person name="Terry A."/>
            <person name="Salamov A."/>
            <person name="Shapiro H."/>
            <person name="Nishiyama T."/>
            <person name="Perroud P.-F."/>
            <person name="Lindquist E."/>
            <person name="Kamisugi Y."/>
            <person name="Tanahashi T."/>
            <person name="Sakakibara K."/>
            <person name="Fujita T."/>
            <person name="Oishi K."/>
            <person name="Shin-I T."/>
            <person name="Kuroki Y."/>
            <person name="Toyoda A."/>
            <person name="Suzuki Y."/>
            <person name="Hashimoto A."/>
            <person name="Yamaguchi K."/>
            <person name="Sugano A."/>
            <person name="Kohara Y."/>
            <person name="Fujiyama A."/>
            <person name="Anterola A."/>
            <person name="Aoki S."/>
            <person name="Ashton N."/>
            <person name="Barbazuk W.B."/>
            <person name="Barker E."/>
            <person name="Bennetzen J."/>
            <person name="Bezanilla M."/>
            <person name="Blankenship R."/>
            <person name="Cho S.H."/>
            <person name="Dutcher S."/>
            <person name="Estelle M."/>
            <person name="Fawcett J.A."/>
            <person name="Gundlach H."/>
            <person name="Hanada K."/>
            <person name="Heyl A."/>
            <person name="Hicks K.A."/>
            <person name="Hugh J."/>
            <person name="Lohr M."/>
            <person name="Mayer K."/>
            <person name="Melkozernov A."/>
            <person name="Murata T."/>
            <person name="Nelson D."/>
            <person name="Pils B."/>
            <person name="Prigge M."/>
            <person name="Reiss B."/>
            <person name="Renner T."/>
            <person name="Rombauts S."/>
            <person name="Rushton P."/>
            <person name="Sanderfoot A."/>
            <person name="Schween G."/>
            <person name="Shiu S.-H."/>
            <person name="Stueber K."/>
            <person name="Theodoulou F.L."/>
            <person name="Tu H."/>
            <person name="Van de Peer Y."/>
            <person name="Verrier P.J."/>
            <person name="Waters E."/>
            <person name="Wood A."/>
            <person name="Yang L."/>
            <person name="Cove D."/>
            <person name="Cuming A."/>
            <person name="Hasebe M."/>
            <person name="Lucas S."/>
            <person name="Mishler D.B."/>
            <person name="Reski R."/>
            <person name="Grigoriev I."/>
            <person name="Quatrano R.S."/>
            <person name="Boore J.L."/>
        </authorList>
    </citation>
    <scope>NUCLEOTIDE SEQUENCE [LARGE SCALE GENOMIC DNA]</scope>
    <source>
        <strain evidence="3 4">cv. Gransden 2004</strain>
    </source>
</reference>
<dbReference type="EnsemblPlants" id="Pp3c17_2220V3.2">
    <property type="protein sequence ID" value="PAC:32907072.CDS.1"/>
    <property type="gene ID" value="Pp3c17_2220"/>
</dbReference>
<name>A0A2K1J2H9_PHYPA</name>
<dbReference type="Proteomes" id="UP000006727">
    <property type="component" value="Chromosome 17"/>
</dbReference>
<dbReference type="InParanoid" id="A0A2K1J2H9"/>
<evidence type="ECO:0000313" key="3">
    <source>
        <dbReference type="EnsemblPlants" id="PAC:32907071.CDS.1"/>
    </source>
</evidence>
<dbReference type="Gramene" id="Pp3c17_2220V3.1">
    <property type="protein sequence ID" value="PAC:32907071.CDS.1"/>
    <property type="gene ID" value="Pp3c17_2220"/>
</dbReference>
<gene>
    <name evidence="2" type="ORF">PHYPA_021576</name>
</gene>
<keyword evidence="1" id="KW-1133">Transmembrane helix</keyword>
<dbReference type="EMBL" id="ABEU02000017">
    <property type="protein sequence ID" value="PNR35726.1"/>
    <property type="molecule type" value="Genomic_DNA"/>
</dbReference>
<organism evidence="2">
    <name type="scientific">Physcomitrium patens</name>
    <name type="common">Spreading-leaved earth moss</name>
    <name type="synonym">Physcomitrella patens</name>
    <dbReference type="NCBI Taxonomy" id="3218"/>
    <lineage>
        <taxon>Eukaryota</taxon>
        <taxon>Viridiplantae</taxon>
        <taxon>Streptophyta</taxon>
        <taxon>Embryophyta</taxon>
        <taxon>Bryophyta</taxon>
        <taxon>Bryophytina</taxon>
        <taxon>Bryopsida</taxon>
        <taxon>Funariidae</taxon>
        <taxon>Funariales</taxon>
        <taxon>Funariaceae</taxon>
        <taxon>Physcomitrium</taxon>
    </lineage>
</organism>
<keyword evidence="4" id="KW-1185">Reference proteome</keyword>
<protein>
    <submittedName>
        <fullName evidence="2 3">Uncharacterized protein</fullName>
    </submittedName>
</protein>
<dbReference type="AlphaFoldDB" id="A0A2K1J2H9"/>